<dbReference type="InterPro" id="IPR008979">
    <property type="entry name" value="Galactose-bd-like_sf"/>
</dbReference>
<dbReference type="SUPFAM" id="SSF55874">
    <property type="entry name" value="ATPase domain of HSP90 chaperone/DNA topoisomerase II/histidine kinase"/>
    <property type="match status" value="2"/>
</dbReference>
<dbReference type="SMART" id="SM00388">
    <property type="entry name" value="HisKA"/>
    <property type="match status" value="1"/>
</dbReference>
<feature type="domain" description="Histidine kinase" evidence="13">
    <location>
        <begin position="439"/>
        <end position="657"/>
    </location>
</feature>
<dbReference type="GO" id="GO:0005886">
    <property type="term" value="C:plasma membrane"/>
    <property type="evidence" value="ECO:0007669"/>
    <property type="project" value="TreeGrafter"/>
</dbReference>
<dbReference type="PANTHER" id="PTHR43047:SF72">
    <property type="entry name" value="OSMOSENSING HISTIDINE PROTEIN KINASE SLN1"/>
    <property type="match status" value="1"/>
</dbReference>
<feature type="transmembrane region" description="Helical" evidence="12">
    <location>
        <begin position="339"/>
        <end position="357"/>
    </location>
</feature>
<feature type="modified residue" description="4-aspartylphosphate" evidence="11">
    <location>
        <position position="754"/>
    </location>
</feature>
<keyword evidence="16" id="KW-1185">Reference proteome</keyword>
<dbReference type="SMART" id="SM00448">
    <property type="entry name" value="REC"/>
    <property type="match status" value="1"/>
</dbReference>
<evidence type="ECO:0000313" key="16">
    <source>
        <dbReference type="Proteomes" id="UP000183410"/>
    </source>
</evidence>
<sequence>MILKNTPKFRLFIYSFLFISFLSGLHLVWNASFQPPLHPVAKQGVLDLRSWHFTDEETIRLNGRWEFYPNEFLSPDYFNSTPTNKSWATVPAAWGDYLNNASDGTGIGFGTYRLRLLLPDNDTQQYGMEMMVVSSGYELFVNGRSVSKLGQPSANPQEHEGKMYPLIASIAGTNEMNIVLHVSNYDFPNGGGITKPIKFGTLAAVQREDYLLIAMQLMVAIIYILHLIYVGLLPLLGVRKKEIVYLAIVIFCMLLGTLVDDNKLLVAWLPISLHWNIKLLRLSLIGASTMLLAFSANFFPIYRKDRAIRVYLLLCALYAIVTLLLPYEQVISLSPLRIMAISLPPLIILIMILRLALKGEDNMVFLLFAAISVVSSIIWATLKLRADWDLPYYPFDLIFAFICFASFWFKQFLQTRINLEQLAFKLQKADKAKDEFLANTSHELRNPLHGMINMAQTVLANTTHSINEASKNNLMLLITVGRRMSLLLNDLLDVTRLKDRDIHLNKESVRLQNIISGVFDMLRYLTEDKPVQLEMNIPRSFPNIIADENRLIQILFNLIHNAVKFTNEGIVSVHAEAIGDKAYIHIQDSGVGIDADVQRTIFYAYEQGDSSMTAMSGGFGLGLSICRQLVELHGGKLTVQSVPGKGSTFTFTMLLDPHAAAEPEFMLPSEAEAAVSAESVIAAHSQLLRLDQREAASDTEQNKAFVLAVDDDPVNLKILFNLLDSEFYEVTTVTSGKKALKQLETKEWDLVIADVMMPQMSGYELTQTIRKRFSISELPILLLTARSRPEDVNAGFMAGANDYVTKPVDAMELKSRVQALTDLKQTVNERLRIEAAWLQAQIQPHFLFNTLNSIASLSVIDQSRMVQLLEEFGKYLRASFDMKNSERVVPLQHELDLLHSYLFIEKERFGNRLQIEWELDDLPRLRIPPLSIQPLVENAVRHGVLARSSGGTVRIRLKGYDDYTEIAIIDNGVGMEEEQVRSVLEQNHGGIGLRNTDRRLKQLYGKGLRIESTVKQGTVVSFSVPKSSTDEANLNEI</sequence>
<dbReference type="Proteomes" id="UP000183410">
    <property type="component" value="Unassembled WGS sequence"/>
</dbReference>
<dbReference type="InterPro" id="IPR036890">
    <property type="entry name" value="HATPase_C_sf"/>
</dbReference>
<keyword evidence="8" id="KW-0067">ATP-binding</keyword>
<dbReference type="OrthoDB" id="9809348at2"/>
<evidence type="ECO:0000256" key="9">
    <source>
        <dbReference type="ARBA" id="ARBA00023012"/>
    </source>
</evidence>
<dbReference type="CDD" id="cd00082">
    <property type="entry name" value="HisKA"/>
    <property type="match status" value="1"/>
</dbReference>
<dbReference type="AlphaFoldDB" id="A0A1I2HG75"/>
<keyword evidence="12" id="KW-0472">Membrane</keyword>
<comment type="catalytic activity">
    <reaction evidence="1">
        <text>ATP + protein L-histidine = ADP + protein N-phospho-L-histidine.</text>
        <dbReference type="EC" id="2.7.13.3"/>
    </reaction>
</comment>
<evidence type="ECO:0000259" key="14">
    <source>
        <dbReference type="PROSITE" id="PS50110"/>
    </source>
</evidence>
<evidence type="ECO:0000256" key="3">
    <source>
        <dbReference type="ARBA" id="ARBA00012438"/>
    </source>
</evidence>
<evidence type="ECO:0000256" key="5">
    <source>
        <dbReference type="ARBA" id="ARBA00022679"/>
    </source>
</evidence>
<keyword evidence="5" id="KW-0808">Transferase</keyword>
<feature type="transmembrane region" description="Helical" evidence="12">
    <location>
        <begin position="12"/>
        <end position="29"/>
    </location>
</feature>
<feature type="transmembrane region" description="Helical" evidence="12">
    <location>
        <begin position="310"/>
        <end position="327"/>
    </location>
</feature>
<dbReference type="EMBL" id="FONN01000023">
    <property type="protein sequence ID" value="SFF28639.1"/>
    <property type="molecule type" value="Genomic_DNA"/>
</dbReference>
<dbReference type="SUPFAM" id="SSF49785">
    <property type="entry name" value="Galactose-binding domain-like"/>
    <property type="match status" value="1"/>
</dbReference>
<dbReference type="Gene3D" id="2.60.120.260">
    <property type="entry name" value="Galactose-binding domain-like"/>
    <property type="match status" value="1"/>
</dbReference>
<accession>A0A1I2HG75</accession>
<evidence type="ECO:0000256" key="6">
    <source>
        <dbReference type="ARBA" id="ARBA00022741"/>
    </source>
</evidence>
<feature type="transmembrane region" description="Helical" evidence="12">
    <location>
        <begin position="210"/>
        <end position="236"/>
    </location>
</feature>
<keyword evidence="7 15" id="KW-0418">Kinase</keyword>
<dbReference type="SMART" id="SM00387">
    <property type="entry name" value="HATPase_c"/>
    <property type="match status" value="2"/>
</dbReference>
<feature type="domain" description="Response regulatory" evidence="14">
    <location>
        <begin position="705"/>
        <end position="821"/>
    </location>
</feature>
<dbReference type="InterPro" id="IPR011623">
    <property type="entry name" value="7TMR_DISM_rcpt_extracell_dom1"/>
</dbReference>
<keyword evidence="6" id="KW-0547">Nucleotide-binding</keyword>
<keyword evidence="12" id="KW-1133">Transmembrane helix</keyword>
<feature type="domain" description="Histidine kinase" evidence="13">
    <location>
        <begin position="932"/>
        <end position="1028"/>
    </location>
</feature>
<dbReference type="Pfam" id="PF00512">
    <property type="entry name" value="HisKA"/>
    <property type="match status" value="1"/>
</dbReference>
<evidence type="ECO:0000256" key="4">
    <source>
        <dbReference type="ARBA" id="ARBA00022553"/>
    </source>
</evidence>
<dbReference type="PROSITE" id="PS50109">
    <property type="entry name" value="HIS_KIN"/>
    <property type="match status" value="2"/>
</dbReference>
<dbReference type="CDD" id="cd16922">
    <property type="entry name" value="HATPase_EvgS-ArcB-TorS-like"/>
    <property type="match status" value="1"/>
</dbReference>
<dbReference type="GO" id="GO:0000155">
    <property type="term" value="F:phosphorelay sensor kinase activity"/>
    <property type="evidence" value="ECO:0007669"/>
    <property type="project" value="InterPro"/>
</dbReference>
<evidence type="ECO:0000256" key="10">
    <source>
        <dbReference type="ARBA" id="ARBA00074306"/>
    </source>
</evidence>
<feature type="transmembrane region" description="Helical" evidence="12">
    <location>
        <begin position="390"/>
        <end position="409"/>
    </location>
</feature>
<dbReference type="InterPro" id="IPR004358">
    <property type="entry name" value="Sig_transdc_His_kin-like_C"/>
</dbReference>
<dbReference type="InterPro" id="IPR001789">
    <property type="entry name" value="Sig_transdc_resp-reg_receiver"/>
</dbReference>
<dbReference type="InterPro" id="IPR003661">
    <property type="entry name" value="HisK_dim/P_dom"/>
</dbReference>
<dbReference type="SUPFAM" id="SSF47384">
    <property type="entry name" value="Homodimeric domain of signal transducing histidine kinase"/>
    <property type="match status" value="1"/>
</dbReference>
<dbReference type="InterPro" id="IPR036097">
    <property type="entry name" value="HisK_dim/P_sf"/>
</dbReference>
<dbReference type="InterPro" id="IPR010559">
    <property type="entry name" value="Sig_transdc_His_kin_internal"/>
</dbReference>
<dbReference type="Pfam" id="PF07695">
    <property type="entry name" value="7TMR-DISM_7TM"/>
    <property type="match status" value="1"/>
</dbReference>
<keyword evidence="9" id="KW-0902">Two-component regulatory system</keyword>
<evidence type="ECO:0000256" key="7">
    <source>
        <dbReference type="ARBA" id="ARBA00022777"/>
    </source>
</evidence>
<dbReference type="Gene3D" id="3.30.565.10">
    <property type="entry name" value="Histidine kinase-like ATPase, C-terminal domain"/>
    <property type="match status" value="2"/>
</dbReference>
<dbReference type="FunFam" id="3.30.565.10:FF:000010">
    <property type="entry name" value="Sensor histidine kinase RcsC"/>
    <property type="match status" value="1"/>
</dbReference>
<evidence type="ECO:0000256" key="11">
    <source>
        <dbReference type="PROSITE-ProRule" id="PRU00169"/>
    </source>
</evidence>
<feature type="transmembrane region" description="Helical" evidence="12">
    <location>
        <begin position="364"/>
        <end position="384"/>
    </location>
</feature>
<evidence type="ECO:0000256" key="2">
    <source>
        <dbReference type="ARBA" id="ARBA00006402"/>
    </source>
</evidence>
<dbReference type="CDD" id="cd17574">
    <property type="entry name" value="REC_OmpR"/>
    <property type="match status" value="1"/>
</dbReference>
<dbReference type="InterPro" id="IPR005467">
    <property type="entry name" value="His_kinase_dom"/>
</dbReference>
<protein>
    <recommendedName>
        <fullName evidence="10">Circadian input-output histidine kinase CikA</fullName>
        <ecNumber evidence="3">2.7.13.3</ecNumber>
    </recommendedName>
</protein>
<dbReference type="InterPro" id="IPR003594">
    <property type="entry name" value="HATPase_dom"/>
</dbReference>
<dbReference type="GO" id="GO:0005524">
    <property type="term" value="F:ATP binding"/>
    <property type="evidence" value="ECO:0007669"/>
    <property type="project" value="UniProtKB-KW"/>
</dbReference>
<evidence type="ECO:0000256" key="8">
    <source>
        <dbReference type="ARBA" id="ARBA00022840"/>
    </source>
</evidence>
<reference evidence="16" key="1">
    <citation type="submission" date="2016-10" db="EMBL/GenBank/DDBJ databases">
        <authorList>
            <person name="Varghese N."/>
            <person name="Submissions S."/>
        </authorList>
    </citation>
    <scope>NUCLEOTIDE SEQUENCE [LARGE SCALE GENOMIC DNA]</scope>
    <source>
        <strain evidence="16">CGMCC 1.10223</strain>
    </source>
</reference>
<gene>
    <name evidence="15" type="ORF">SAMN04487969_12320</name>
</gene>
<proteinExistence type="inferred from homology"/>
<dbReference type="PANTHER" id="PTHR43047">
    <property type="entry name" value="TWO-COMPONENT HISTIDINE PROTEIN KINASE"/>
    <property type="match status" value="1"/>
</dbReference>
<evidence type="ECO:0000256" key="1">
    <source>
        <dbReference type="ARBA" id="ARBA00000085"/>
    </source>
</evidence>
<dbReference type="EC" id="2.7.13.3" evidence="3"/>
<dbReference type="SUPFAM" id="SSF52172">
    <property type="entry name" value="CheY-like"/>
    <property type="match status" value="1"/>
</dbReference>
<feature type="transmembrane region" description="Helical" evidence="12">
    <location>
        <begin position="243"/>
        <end position="259"/>
    </location>
</feature>
<dbReference type="PRINTS" id="PR00344">
    <property type="entry name" value="BCTRLSENSOR"/>
</dbReference>
<dbReference type="GO" id="GO:0009927">
    <property type="term" value="F:histidine phosphotransfer kinase activity"/>
    <property type="evidence" value="ECO:0007669"/>
    <property type="project" value="TreeGrafter"/>
</dbReference>
<dbReference type="PROSITE" id="PS50110">
    <property type="entry name" value="RESPONSE_REGULATORY"/>
    <property type="match status" value="1"/>
</dbReference>
<dbReference type="InterPro" id="IPR011006">
    <property type="entry name" value="CheY-like_superfamily"/>
</dbReference>
<dbReference type="Pfam" id="PF00072">
    <property type="entry name" value="Response_reg"/>
    <property type="match status" value="1"/>
</dbReference>
<dbReference type="Gene3D" id="3.40.50.2300">
    <property type="match status" value="1"/>
</dbReference>
<organism evidence="15 16">
    <name type="scientific">Paenibacillus algorifonticola</name>
    <dbReference type="NCBI Taxonomy" id="684063"/>
    <lineage>
        <taxon>Bacteria</taxon>
        <taxon>Bacillati</taxon>
        <taxon>Bacillota</taxon>
        <taxon>Bacilli</taxon>
        <taxon>Bacillales</taxon>
        <taxon>Paenibacillaceae</taxon>
        <taxon>Paenibacillus</taxon>
    </lineage>
</organism>
<keyword evidence="4 11" id="KW-0597">Phosphoprotein</keyword>
<feature type="transmembrane region" description="Helical" evidence="12">
    <location>
        <begin position="279"/>
        <end position="298"/>
    </location>
</feature>
<comment type="similarity">
    <text evidence="2">In the N-terminal section; belongs to the phytochrome family.</text>
</comment>
<evidence type="ECO:0000259" key="13">
    <source>
        <dbReference type="PROSITE" id="PS50109"/>
    </source>
</evidence>
<evidence type="ECO:0000313" key="15">
    <source>
        <dbReference type="EMBL" id="SFF28639.1"/>
    </source>
</evidence>
<dbReference type="Pfam" id="PF06580">
    <property type="entry name" value="His_kinase"/>
    <property type="match status" value="1"/>
</dbReference>
<evidence type="ECO:0000256" key="12">
    <source>
        <dbReference type="SAM" id="Phobius"/>
    </source>
</evidence>
<dbReference type="Gene3D" id="1.10.287.130">
    <property type="match status" value="1"/>
</dbReference>
<name>A0A1I2HG75_9BACL</name>
<dbReference type="Pfam" id="PF02518">
    <property type="entry name" value="HATPase_c"/>
    <property type="match status" value="2"/>
</dbReference>
<keyword evidence="12" id="KW-0812">Transmembrane</keyword>